<evidence type="ECO:0000313" key="2">
    <source>
        <dbReference type="EMBL" id="KIM59185.1"/>
    </source>
</evidence>
<dbReference type="AlphaFoldDB" id="A0A0C3DES0"/>
<evidence type="ECO:0000256" key="1">
    <source>
        <dbReference type="SAM" id="MobiDB-lite"/>
    </source>
</evidence>
<dbReference type="InParanoid" id="A0A0C3DES0"/>
<evidence type="ECO:0000313" key="3">
    <source>
        <dbReference type="Proteomes" id="UP000053989"/>
    </source>
</evidence>
<accession>A0A0C3DES0</accession>
<proteinExistence type="predicted"/>
<reference evidence="3" key="2">
    <citation type="submission" date="2015-01" db="EMBL/GenBank/DDBJ databases">
        <title>Evolutionary Origins and Diversification of the Mycorrhizal Mutualists.</title>
        <authorList>
            <consortium name="DOE Joint Genome Institute"/>
            <consortium name="Mycorrhizal Genomics Consortium"/>
            <person name="Kohler A."/>
            <person name="Kuo A."/>
            <person name="Nagy L.G."/>
            <person name="Floudas D."/>
            <person name="Copeland A."/>
            <person name="Barry K.W."/>
            <person name="Cichocki N."/>
            <person name="Veneault-Fourrey C."/>
            <person name="LaButti K."/>
            <person name="Lindquist E.A."/>
            <person name="Lipzen A."/>
            <person name="Lundell T."/>
            <person name="Morin E."/>
            <person name="Murat C."/>
            <person name="Riley R."/>
            <person name="Ohm R."/>
            <person name="Sun H."/>
            <person name="Tunlid A."/>
            <person name="Henrissat B."/>
            <person name="Grigoriev I.V."/>
            <person name="Hibbett D.S."/>
            <person name="Martin F."/>
        </authorList>
    </citation>
    <scope>NUCLEOTIDE SEQUENCE [LARGE SCALE GENOMIC DNA]</scope>
    <source>
        <strain evidence="3">Foug A</strain>
    </source>
</reference>
<keyword evidence="3" id="KW-1185">Reference proteome</keyword>
<sequence>MSRTARTKYNSITTEAELAQWACRSETYQPTTDDLTSSVNRRPGSGDLASNSNISNERGRSRLAASRTQLDESKTKVPSWSLCLTRLTATCVRKARDPTPRNKCVRHFPSRDATFEGSSKAATCQN</sequence>
<dbReference type="EMBL" id="KN822076">
    <property type="protein sequence ID" value="KIM59185.1"/>
    <property type="molecule type" value="Genomic_DNA"/>
</dbReference>
<dbReference type="HOGENOM" id="CLU_1982896_0_0_1"/>
<feature type="region of interest" description="Disordered" evidence="1">
    <location>
        <begin position="28"/>
        <end position="71"/>
    </location>
</feature>
<dbReference type="Proteomes" id="UP000053989">
    <property type="component" value="Unassembled WGS sequence"/>
</dbReference>
<name>A0A0C3DES0_9AGAM</name>
<organism evidence="2 3">
    <name type="scientific">Scleroderma citrinum Foug A</name>
    <dbReference type="NCBI Taxonomy" id="1036808"/>
    <lineage>
        <taxon>Eukaryota</taxon>
        <taxon>Fungi</taxon>
        <taxon>Dikarya</taxon>
        <taxon>Basidiomycota</taxon>
        <taxon>Agaricomycotina</taxon>
        <taxon>Agaricomycetes</taxon>
        <taxon>Agaricomycetidae</taxon>
        <taxon>Boletales</taxon>
        <taxon>Sclerodermatineae</taxon>
        <taxon>Sclerodermataceae</taxon>
        <taxon>Scleroderma</taxon>
    </lineage>
</organism>
<gene>
    <name evidence="2" type="ORF">SCLCIDRAFT_1217974</name>
</gene>
<feature type="compositionally biased region" description="Polar residues" evidence="1">
    <location>
        <begin position="28"/>
        <end position="40"/>
    </location>
</feature>
<reference evidence="2 3" key="1">
    <citation type="submission" date="2014-04" db="EMBL/GenBank/DDBJ databases">
        <authorList>
            <consortium name="DOE Joint Genome Institute"/>
            <person name="Kuo A."/>
            <person name="Kohler A."/>
            <person name="Nagy L.G."/>
            <person name="Floudas D."/>
            <person name="Copeland A."/>
            <person name="Barry K.W."/>
            <person name="Cichocki N."/>
            <person name="Veneault-Fourrey C."/>
            <person name="LaButti K."/>
            <person name="Lindquist E.A."/>
            <person name="Lipzen A."/>
            <person name="Lundell T."/>
            <person name="Morin E."/>
            <person name="Murat C."/>
            <person name="Sun H."/>
            <person name="Tunlid A."/>
            <person name="Henrissat B."/>
            <person name="Grigoriev I.V."/>
            <person name="Hibbett D.S."/>
            <person name="Martin F."/>
            <person name="Nordberg H.P."/>
            <person name="Cantor M.N."/>
            <person name="Hua S.X."/>
        </authorList>
    </citation>
    <scope>NUCLEOTIDE SEQUENCE [LARGE SCALE GENOMIC DNA]</scope>
    <source>
        <strain evidence="2 3">Foug A</strain>
    </source>
</reference>
<protein>
    <submittedName>
        <fullName evidence="2">Uncharacterized protein</fullName>
    </submittedName>
</protein>